<evidence type="ECO:0000256" key="1">
    <source>
        <dbReference type="SAM" id="MobiDB-lite"/>
    </source>
</evidence>
<feature type="non-terminal residue" evidence="2">
    <location>
        <position position="331"/>
    </location>
</feature>
<protein>
    <submittedName>
        <fullName evidence="2">Uncharacterized protein</fullName>
    </submittedName>
</protein>
<dbReference type="GO" id="GO:0005737">
    <property type="term" value="C:cytoplasm"/>
    <property type="evidence" value="ECO:0007669"/>
    <property type="project" value="TreeGrafter"/>
</dbReference>
<proteinExistence type="predicted"/>
<evidence type="ECO:0000313" key="2">
    <source>
        <dbReference type="EMBL" id="KAJ2930663.1"/>
    </source>
</evidence>
<keyword evidence="3" id="KW-1185">Reference proteome</keyword>
<reference evidence="2" key="1">
    <citation type="submission" date="2022-06" db="EMBL/GenBank/DDBJ databases">
        <title>Genome Sequence of Candolleomyces eurysporus.</title>
        <authorList>
            <person name="Buettner E."/>
        </authorList>
    </citation>
    <scope>NUCLEOTIDE SEQUENCE</scope>
    <source>
        <strain evidence="2">VTCC 930004</strain>
    </source>
</reference>
<accession>A0A9W8JH07</accession>
<dbReference type="Pfam" id="PF10303">
    <property type="entry name" value="DUF2408"/>
    <property type="match status" value="3"/>
</dbReference>
<dbReference type="PANTHER" id="PTHR28086">
    <property type="entry name" value="UPF0662 PROTEIN YPL260W"/>
    <property type="match status" value="1"/>
</dbReference>
<dbReference type="Proteomes" id="UP001140091">
    <property type="component" value="Unassembled WGS sequence"/>
</dbReference>
<gene>
    <name evidence="2" type="ORF">H1R20_g6436</name>
</gene>
<sequence length="331" mass="37959">MNESTVYNEGDLVPFRKRLSELREIISRDAEAGKHPKALTKLLERQLGECDAIVKQLFDSLSILSPELVPVHQKLITIRRQLVALAAKEGSHKAELKPLQEELRKIDSLSTSPVSLKECFDISQEIKAHEDSKNVASSLKPIYDRLADIRQELESLVLTHRWTLRETDLWNYSLSLQEIDKMRVDGKFVDSEGNKPEGQYVLLYLLRRCYGLIYRLLSSSEPVSEELMPIANKLNTVKKCLNEVLKYGGPFNARDLYPYQLALFQIDSMRKEGRFVGVDGSIPEGQGIIMANLNECHELVEMLKESMDEEETEYEEDDEEYDDSDLSEEDD</sequence>
<feature type="region of interest" description="Disordered" evidence="1">
    <location>
        <begin position="305"/>
        <end position="331"/>
    </location>
</feature>
<comment type="caution">
    <text evidence="2">The sequence shown here is derived from an EMBL/GenBank/DDBJ whole genome shotgun (WGS) entry which is preliminary data.</text>
</comment>
<name>A0A9W8JH07_9AGAR</name>
<dbReference type="AlphaFoldDB" id="A0A9W8JH07"/>
<dbReference type="PANTHER" id="PTHR28086:SF1">
    <property type="entry name" value="CU(2+) SUPPRESSING AND BLEOMYCIN SENSITIVE PROTEIN 1"/>
    <property type="match status" value="1"/>
</dbReference>
<evidence type="ECO:0000313" key="3">
    <source>
        <dbReference type="Proteomes" id="UP001140091"/>
    </source>
</evidence>
<dbReference type="GO" id="GO:0005634">
    <property type="term" value="C:nucleus"/>
    <property type="evidence" value="ECO:0007669"/>
    <property type="project" value="TreeGrafter"/>
</dbReference>
<dbReference type="InterPro" id="IPR018810">
    <property type="entry name" value="UPF0662"/>
</dbReference>
<organism evidence="2 3">
    <name type="scientific">Candolleomyces eurysporus</name>
    <dbReference type="NCBI Taxonomy" id="2828524"/>
    <lineage>
        <taxon>Eukaryota</taxon>
        <taxon>Fungi</taxon>
        <taxon>Dikarya</taxon>
        <taxon>Basidiomycota</taxon>
        <taxon>Agaricomycotina</taxon>
        <taxon>Agaricomycetes</taxon>
        <taxon>Agaricomycetidae</taxon>
        <taxon>Agaricales</taxon>
        <taxon>Agaricineae</taxon>
        <taxon>Psathyrellaceae</taxon>
        <taxon>Candolleomyces</taxon>
    </lineage>
</organism>
<dbReference type="EMBL" id="JANBPK010000826">
    <property type="protein sequence ID" value="KAJ2930663.1"/>
    <property type="molecule type" value="Genomic_DNA"/>
</dbReference>
<feature type="compositionally biased region" description="Acidic residues" evidence="1">
    <location>
        <begin position="307"/>
        <end position="331"/>
    </location>
</feature>
<dbReference type="OrthoDB" id="2011986at2759"/>